<evidence type="ECO:0000313" key="2">
    <source>
        <dbReference type="EMBL" id="KAK3755249.1"/>
    </source>
</evidence>
<name>A0AAE0YSE5_9GAST</name>
<keyword evidence="3" id="KW-1185">Reference proteome</keyword>
<dbReference type="EMBL" id="JAWDGP010005603">
    <property type="protein sequence ID" value="KAK3755249.1"/>
    <property type="molecule type" value="Genomic_DNA"/>
</dbReference>
<sequence>MTWTDDGNELDSVPSPALQLTTRAKTQTRLKQSPDGRLGVDWGPGYLTTPLIAGPVCPGGAHMSGTMTCPNVDSLVRCLRIE</sequence>
<evidence type="ECO:0000256" key="1">
    <source>
        <dbReference type="SAM" id="MobiDB-lite"/>
    </source>
</evidence>
<organism evidence="2 3">
    <name type="scientific">Elysia crispata</name>
    <name type="common">lettuce slug</name>
    <dbReference type="NCBI Taxonomy" id="231223"/>
    <lineage>
        <taxon>Eukaryota</taxon>
        <taxon>Metazoa</taxon>
        <taxon>Spiralia</taxon>
        <taxon>Lophotrochozoa</taxon>
        <taxon>Mollusca</taxon>
        <taxon>Gastropoda</taxon>
        <taxon>Heterobranchia</taxon>
        <taxon>Euthyneura</taxon>
        <taxon>Panpulmonata</taxon>
        <taxon>Sacoglossa</taxon>
        <taxon>Placobranchoidea</taxon>
        <taxon>Plakobranchidae</taxon>
        <taxon>Elysia</taxon>
    </lineage>
</organism>
<accession>A0AAE0YSE5</accession>
<feature type="compositionally biased region" description="Polar residues" evidence="1">
    <location>
        <begin position="18"/>
        <end position="31"/>
    </location>
</feature>
<protein>
    <submittedName>
        <fullName evidence="2">Uncharacterized protein</fullName>
    </submittedName>
</protein>
<gene>
    <name evidence="2" type="ORF">RRG08_027507</name>
</gene>
<dbReference type="Proteomes" id="UP001283361">
    <property type="component" value="Unassembled WGS sequence"/>
</dbReference>
<proteinExistence type="predicted"/>
<dbReference type="AlphaFoldDB" id="A0AAE0YSE5"/>
<evidence type="ECO:0000313" key="3">
    <source>
        <dbReference type="Proteomes" id="UP001283361"/>
    </source>
</evidence>
<reference evidence="2" key="1">
    <citation type="journal article" date="2023" name="G3 (Bethesda)">
        <title>A reference genome for the long-term kleptoplast-retaining sea slug Elysia crispata morphotype clarki.</title>
        <authorList>
            <person name="Eastman K.E."/>
            <person name="Pendleton A.L."/>
            <person name="Shaikh M.A."/>
            <person name="Suttiyut T."/>
            <person name="Ogas R."/>
            <person name="Tomko P."/>
            <person name="Gavelis G."/>
            <person name="Widhalm J.R."/>
            <person name="Wisecaver J.H."/>
        </authorList>
    </citation>
    <scope>NUCLEOTIDE SEQUENCE</scope>
    <source>
        <strain evidence="2">ECLA1</strain>
    </source>
</reference>
<comment type="caution">
    <text evidence="2">The sequence shown here is derived from an EMBL/GenBank/DDBJ whole genome shotgun (WGS) entry which is preliminary data.</text>
</comment>
<feature type="region of interest" description="Disordered" evidence="1">
    <location>
        <begin position="1"/>
        <end position="39"/>
    </location>
</feature>